<dbReference type="InterPro" id="IPR039361">
    <property type="entry name" value="Cyclin"/>
</dbReference>
<dbReference type="Pfam" id="PF00134">
    <property type="entry name" value="Cyclin_N"/>
    <property type="match status" value="1"/>
</dbReference>
<dbReference type="SMART" id="SM01332">
    <property type="entry name" value="Cyclin_C"/>
    <property type="match status" value="1"/>
</dbReference>
<evidence type="ECO:0000256" key="7">
    <source>
        <dbReference type="PROSITE-ProRule" id="PRU00134"/>
    </source>
</evidence>
<dbReference type="Pfam" id="PF02984">
    <property type="entry name" value="Cyclin_C"/>
    <property type="match status" value="1"/>
</dbReference>
<dbReference type="InterPro" id="IPR036915">
    <property type="entry name" value="Cyclin-like_sf"/>
</dbReference>
<dbReference type="SMART" id="SM00385">
    <property type="entry name" value="CYCLIN"/>
    <property type="match status" value="2"/>
</dbReference>
<evidence type="ECO:0000256" key="1">
    <source>
        <dbReference type="ARBA" id="ARBA00022618"/>
    </source>
</evidence>
<reference evidence="10 11" key="1">
    <citation type="journal article" date="2021" name="Sci. Rep.">
        <title>The genome of the diatom Chaetoceros tenuissimus carries an ancient integrated fragment of an extant virus.</title>
        <authorList>
            <person name="Hongo Y."/>
            <person name="Kimura K."/>
            <person name="Takaki Y."/>
            <person name="Yoshida Y."/>
            <person name="Baba S."/>
            <person name="Kobayashi G."/>
            <person name="Nagasaki K."/>
            <person name="Hano T."/>
            <person name="Tomaru Y."/>
        </authorList>
    </citation>
    <scope>NUCLEOTIDE SEQUENCE [LARGE SCALE GENOMIC DNA]</scope>
    <source>
        <strain evidence="10 11">NIES-3715</strain>
    </source>
</reference>
<comment type="caution">
    <text evidence="10">The sequence shown here is derived from an EMBL/GenBank/DDBJ whole genome shotgun (WGS) entry which is preliminary data.</text>
</comment>
<keyword evidence="1" id="KW-0132">Cell division</keyword>
<keyword evidence="5 8" id="KW-0195">Cyclin</keyword>
<proteinExistence type="inferred from homology"/>
<dbReference type="InterPro" id="IPR013763">
    <property type="entry name" value="Cyclin-like_dom"/>
</dbReference>
<keyword evidence="6" id="KW-0131">Cell cycle</keyword>
<accession>A0AAD3DBB9</accession>
<dbReference type="InterPro" id="IPR004367">
    <property type="entry name" value="Cyclin_C-dom"/>
</dbReference>
<feature type="domain" description="MYND-type" evidence="9">
    <location>
        <begin position="189"/>
        <end position="239"/>
    </location>
</feature>
<dbReference type="EMBL" id="BLLK01000073">
    <property type="protein sequence ID" value="GFH61253.1"/>
    <property type="molecule type" value="Genomic_DNA"/>
</dbReference>
<evidence type="ECO:0000313" key="11">
    <source>
        <dbReference type="Proteomes" id="UP001054902"/>
    </source>
</evidence>
<dbReference type="PROSITE" id="PS50865">
    <property type="entry name" value="ZF_MYND_2"/>
    <property type="match status" value="1"/>
</dbReference>
<dbReference type="Proteomes" id="UP001054902">
    <property type="component" value="Unassembled WGS sequence"/>
</dbReference>
<evidence type="ECO:0000256" key="5">
    <source>
        <dbReference type="ARBA" id="ARBA00023127"/>
    </source>
</evidence>
<dbReference type="AlphaFoldDB" id="A0AAD3DBB9"/>
<dbReference type="InterPro" id="IPR006671">
    <property type="entry name" value="Cyclin_N"/>
</dbReference>
<dbReference type="InterPro" id="IPR002893">
    <property type="entry name" value="Znf_MYND"/>
</dbReference>
<evidence type="ECO:0000256" key="3">
    <source>
        <dbReference type="ARBA" id="ARBA00022771"/>
    </source>
</evidence>
<dbReference type="CDD" id="cd20537">
    <property type="entry name" value="CYCLIN_CCNO-like_rpt2"/>
    <property type="match status" value="1"/>
</dbReference>
<dbReference type="PANTHER" id="PTHR10177">
    <property type="entry name" value="CYCLINS"/>
    <property type="match status" value="1"/>
</dbReference>
<keyword evidence="2" id="KW-0479">Metal-binding</keyword>
<dbReference type="FunFam" id="1.10.472.10:FF:000001">
    <property type="entry name" value="G2/mitotic-specific cyclin"/>
    <property type="match status" value="1"/>
</dbReference>
<dbReference type="GO" id="GO:0051301">
    <property type="term" value="P:cell division"/>
    <property type="evidence" value="ECO:0007669"/>
    <property type="project" value="UniProtKB-KW"/>
</dbReference>
<dbReference type="Gene3D" id="1.10.472.10">
    <property type="entry name" value="Cyclin-like"/>
    <property type="match status" value="2"/>
</dbReference>
<dbReference type="SUPFAM" id="SSF47954">
    <property type="entry name" value="Cyclin-like"/>
    <property type="match status" value="2"/>
</dbReference>
<evidence type="ECO:0000256" key="6">
    <source>
        <dbReference type="ARBA" id="ARBA00023306"/>
    </source>
</evidence>
<dbReference type="GO" id="GO:0008270">
    <property type="term" value="F:zinc ion binding"/>
    <property type="evidence" value="ECO:0007669"/>
    <property type="project" value="UniProtKB-KW"/>
</dbReference>
<name>A0AAD3DBB9_9STRA</name>
<sequence>MNSDTKEAIRIQLYHKLALLGNGADFGLAPISTSFLKELQNFPDLVEGYHLHKQVINVLRVTKNFDAAISIDLDEKNPLLPTVSEPAIVKVSLLVSYIERYKAEFHHRSKKDDYFLIKALISEIKEKYLRDVEKLDTRRFCDFLLARAQWFYLISTLHDDDVYKTVCYNLAVEYLDYVLRFMWIFRNECTLCHCVPTEGDIKSVCQECHVACFCSIDHQRLSWKKNAIDGMRIGHQALCPLMNTYRKMKLQKTSSKRFRKECLRFLAYGLKLKGKCFAKHDELQRNDELISTAYVSDILPQLYAAETRSRPKEYLGEYADEQSKDINTKMRAILIDRLVETHNCLRLVPETLYLCVNIVDRYCSSQEVKKSQLQLVGTAALRLVCKYKEMYLPEVSQCVYITDNAYTNEELLDMEQDIVEKLQCCFTVPTAYPFLQIFFKLVSASDLVKHAASYYNERTLQEHEFLQYRPSEVCAASMVLALNHPKIAEEDGRELNTVKAYISQILFESTGFDMRKAYIPPILLESTGFDKERIYQIAKVTAGKVAEEPIIGDRQLIAVKNKFNDEKYSYISTQYDLPSMPRNL</sequence>
<evidence type="ECO:0000313" key="10">
    <source>
        <dbReference type="EMBL" id="GFH61253.1"/>
    </source>
</evidence>
<evidence type="ECO:0000256" key="4">
    <source>
        <dbReference type="ARBA" id="ARBA00022833"/>
    </source>
</evidence>
<keyword evidence="11" id="KW-1185">Reference proteome</keyword>
<evidence type="ECO:0000256" key="8">
    <source>
        <dbReference type="RuleBase" id="RU000383"/>
    </source>
</evidence>
<comment type="similarity">
    <text evidence="8">Belongs to the cyclin family.</text>
</comment>
<protein>
    <recommendedName>
        <fullName evidence="9">MYND-type domain-containing protein</fullName>
    </recommendedName>
</protein>
<organism evidence="10 11">
    <name type="scientific">Chaetoceros tenuissimus</name>
    <dbReference type="NCBI Taxonomy" id="426638"/>
    <lineage>
        <taxon>Eukaryota</taxon>
        <taxon>Sar</taxon>
        <taxon>Stramenopiles</taxon>
        <taxon>Ochrophyta</taxon>
        <taxon>Bacillariophyta</taxon>
        <taxon>Coscinodiscophyceae</taxon>
        <taxon>Chaetocerotophycidae</taxon>
        <taxon>Chaetocerotales</taxon>
        <taxon>Chaetocerotaceae</taxon>
        <taxon>Chaetoceros</taxon>
    </lineage>
</organism>
<keyword evidence="4" id="KW-0862">Zinc</keyword>
<keyword evidence="3 7" id="KW-0863">Zinc-finger</keyword>
<gene>
    <name evidence="10" type="ORF">CTEN210_17729</name>
</gene>
<evidence type="ECO:0000256" key="2">
    <source>
        <dbReference type="ARBA" id="ARBA00022723"/>
    </source>
</evidence>
<evidence type="ECO:0000259" key="9">
    <source>
        <dbReference type="PROSITE" id="PS50865"/>
    </source>
</evidence>